<reference evidence="1" key="1">
    <citation type="submission" date="2022-11" db="EMBL/GenBank/DDBJ databases">
        <authorList>
            <person name="Petersen C."/>
        </authorList>
    </citation>
    <scope>NUCLEOTIDE SEQUENCE</scope>
    <source>
        <strain evidence="1">IBT 23319</strain>
    </source>
</reference>
<keyword evidence="2" id="KW-1185">Reference proteome</keyword>
<dbReference type="RefSeq" id="XP_056500024.1">
    <property type="nucleotide sequence ID" value="XM_056644786.1"/>
</dbReference>
<organism evidence="1 2">
    <name type="scientific">Penicillium citrinum</name>
    <dbReference type="NCBI Taxonomy" id="5077"/>
    <lineage>
        <taxon>Eukaryota</taxon>
        <taxon>Fungi</taxon>
        <taxon>Dikarya</taxon>
        <taxon>Ascomycota</taxon>
        <taxon>Pezizomycotina</taxon>
        <taxon>Eurotiomycetes</taxon>
        <taxon>Eurotiomycetidae</taxon>
        <taxon>Eurotiales</taxon>
        <taxon>Aspergillaceae</taxon>
        <taxon>Penicillium</taxon>
    </lineage>
</organism>
<dbReference type="EMBL" id="JAPQKT010000005">
    <property type="protein sequence ID" value="KAJ5231278.1"/>
    <property type="molecule type" value="Genomic_DNA"/>
</dbReference>
<dbReference type="OrthoDB" id="16820at2759"/>
<accession>A0A9W9TM47</accession>
<protein>
    <submittedName>
        <fullName evidence="1">Uncharacterized protein</fullName>
    </submittedName>
</protein>
<comment type="caution">
    <text evidence="1">The sequence shown here is derived from an EMBL/GenBank/DDBJ whole genome shotgun (WGS) entry which is preliminary data.</text>
</comment>
<gene>
    <name evidence="1" type="ORF">N7469_005866</name>
</gene>
<evidence type="ECO:0000313" key="1">
    <source>
        <dbReference type="EMBL" id="KAJ5231278.1"/>
    </source>
</evidence>
<sequence length="92" mass="10389">MQRYGFKTRPANQMSRPLRICRSGRYTNRVSATASEFFETDDRGGVVLFDGRRLTADVMMTDGVGTKSWALVVGNKEPLISSWAIMFSRVHV</sequence>
<reference evidence="1" key="2">
    <citation type="journal article" date="2023" name="IMA Fungus">
        <title>Comparative genomic study of the Penicillium genus elucidates a diverse pangenome and 15 lateral gene transfer events.</title>
        <authorList>
            <person name="Petersen C."/>
            <person name="Sorensen T."/>
            <person name="Nielsen M.R."/>
            <person name="Sondergaard T.E."/>
            <person name="Sorensen J.L."/>
            <person name="Fitzpatrick D.A."/>
            <person name="Frisvad J.C."/>
            <person name="Nielsen K.L."/>
        </authorList>
    </citation>
    <scope>NUCLEOTIDE SEQUENCE</scope>
    <source>
        <strain evidence="1">IBT 23319</strain>
    </source>
</reference>
<proteinExistence type="predicted"/>
<evidence type="ECO:0000313" key="2">
    <source>
        <dbReference type="Proteomes" id="UP001147733"/>
    </source>
</evidence>
<dbReference type="Proteomes" id="UP001147733">
    <property type="component" value="Unassembled WGS sequence"/>
</dbReference>
<name>A0A9W9TM47_PENCI</name>
<dbReference type="AlphaFoldDB" id="A0A9W9TM47"/>
<dbReference type="GeneID" id="81383953"/>